<sequence>MGEQAQRLPDALRQASAKSLNVYLSCSANYASRFPAAAGLSVLGTASQLRDSQRLSLWRTAVEVECSSE</sequence>
<protein>
    <submittedName>
        <fullName evidence="1">Uncharacterized protein</fullName>
    </submittedName>
</protein>
<gene>
    <name evidence="1" type="ORF">KIN20_008434</name>
</gene>
<proteinExistence type="predicted"/>
<reference evidence="1" key="1">
    <citation type="submission" date="2021-06" db="EMBL/GenBank/DDBJ databases">
        <title>Parelaphostrongylus tenuis whole genome reference sequence.</title>
        <authorList>
            <person name="Garwood T.J."/>
            <person name="Larsen P.A."/>
            <person name="Fountain-Jones N.M."/>
            <person name="Garbe J.R."/>
            <person name="Macchietto M.G."/>
            <person name="Kania S.A."/>
            <person name="Gerhold R.W."/>
            <person name="Richards J.E."/>
            <person name="Wolf T.M."/>
        </authorList>
    </citation>
    <scope>NUCLEOTIDE SEQUENCE</scope>
    <source>
        <strain evidence="1">MNPRO001-30</strain>
        <tissue evidence="1">Meninges</tissue>
    </source>
</reference>
<name>A0AAD5QJU7_PARTN</name>
<keyword evidence="2" id="KW-1185">Reference proteome</keyword>
<evidence type="ECO:0000313" key="1">
    <source>
        <dbReference type="EMBL" id="KAJ1352224.1"/>
    </source>
</evidence>
<dbReference type="Proteomes" id="UP001196413">
    <property type="component" value="Unassembled WGS sequence"/>
</dbReference>
<dbReference type="EMBL" id="JAHQIW010001337">
    <property type="protein sequence ID" value="KAJ1352224.1"/>
    <property type="molecule type" value="Genomic_DNA"/>
</dbReference>
<organism evidence="1 2">
    <name type="scientific">Parelaphostrongylus tenuis</name>
    <name type="common">Meningeal worm</name>
    <dbReference type="NCBI Taxonomy" id="148309"/>
    <lineage>
        <taxon>Eukaryota</taxon>
        <taxon>Metazoa</taxon>
        <taxon>Ecdysozoa</taxon>
        <taxon>Nematoda</taxon>
        <taxon>Chromadorea</taxon>
        <taxon>Rhabditida</taxon>
        <taxon>Rhabditina</taxon>
        <taxon>Rhabditomorpha</taxon>
        <taxon>Strongyloidea</taxon>
        <taxon>Metastrongylidae</taxon>
        <taxon>Parelaphostrongylus</taxon>
    </lineage>
</organism>
<accession>A0AAD5QJU7</accession>
<dbReference type="AlphaFoldDB" id="A0AAD5QJU7"/>
<comment type="caution">
    <text evidence="1">The sequence shown here is derived from an EMBL/GenBank/DDBJ whole genome shotgun (WGS) entry which is preliminary data.</text>
</comment>
<evidence type="ECO:0000313" key="2">
    <source>
        <dbReference type="Proteomes" id="UP001196413"/>
    </source>
</evidence>